<sequence>MALPSAHAATLKNVAGKSSVQLYRDCLRVADHIASKSPKGIALRKMLRSEFKKNAAVDDAKQVEQLKMNAARGLANYLLYESGSKEPKIRARMNKTTSDMIKQCMDNAKRERERKEKAERGEGAELEHFHVKI</sequence>
<evidence type="ECO:0000313" key="4">
    <source>
        <dbReference type="Proteomes" id="UP000355283"/>
    </source>
</evidence>
<gene>
    <name evidence="3" type="ORF">NSK_006405</name>
</gene>
<dbReference type="OrthoDB" id="190541at2759"/>
<feature type="region of interest" description="Disordered" evidence="1">
    <location>
        <begin position="107"/>
        <end position="133"/>
    </location>
</feature>
<organism evidence="3 4">
    <name type="scientific">Nannochloropsis salina CCMP1776</name>
    <dbReference type="NCBI Taxonomy" id="1027361"/>
    <lineage>
        <taxon>Eukaryota</taxon>
        <taxon>Sar</taxon>
        <taxon>Stramenopiles</taxon>
        <taxon>Ochrophyta</taxon>
        <taxon>Eustigmatophyceae</taxon>
        <taxon>Eustigmatales</taxon>
        <taxon>Monodopsidaceae</taxon>
        <taxon>Microchloropsis</taxon>
        <taxon>Microchloropsis salina</taxon>
    </lineage>
</organism>
<dbReference type="Pfam" id="PF05347">
    <property type="entry name" value="Complex1_LYR"/>
    <property type="match status" value="1"/>
</dbReference>
<dbReference type="EMBL" id="SDOX01000118">
    <property type="protein sequence ID" value="TFJ82285.1"/>
    <property type="molecule type" value="Genomic_DNA"/>
</dbReference>
<feature type="domain" description="Complex 1 LYR protein" evidence="2">
    <location>
        <begin position="20"/>
        <end position="70"/>
    </location>
</feature>
<reference evidence="3 4" key="1">
    <citation type="submission" date="2019-01" db="EMBL/GenBank/DDBJ databases">
        <title>Nuclear Genome Assembly of the Microalgal Biofuel strain Nannochloropsis salina CCMP1776.</title>
        <authorList>
            <person name="Hovde B."/>
        </authorList>
    </citation>
    <scope>NUCLEOTIDE SEQUENCE [LARGE SCALE GENOMIC DNA]</scope>
    <source>
        <strain evidence="3 4">CCMP1776</strain>
    </source>
</reference>
<protein>
    <recommendedName>
        <fullName evidence="2">Complex 1 LYR protein domain-containing protein</fullName>
    </recommendedName>
</protein>
<dbReference type="AlphaFoldDB" id="A0A4D9CY12"/>
<dbReference type="Proteomes" id="UP000355283">
    <property type="component" value="Unassembled WGS sequence"/>
</dbReference>
<dbReference type="CDD" id="cd20251">
    <property type="entry name" value="Complex1_LYR_SF"/>
    <property type="match status" value="1"/>
</dbReference>
<dbReference type="PANTHER" id="PTHR47579">
    <property type="entry name" value="COMPLEX 1 LYR PROTEIN"/>
    <property type="match status" value="1"/>
</dbReference>
<keyword evidence="4" id="KW-1185">Reference proteome</keyword>
<evidence type="ECO:0000259" key="2">
    <source>
        <dbReference type="Pfam" id="PF05347"/>
    </source>
</evidence>
<dbReference type="InterPro" id="IPR008011">
    <property type="entry name" value="Complex1_LYR_dom"/>
</dbReference>
<dbReference type="PANTHER" id="PTHR47579:SF3">
    <property type="entry name" value="COMPLEX 1 LYR PROTEIN DOMAIN-CONTAINING PROTEIN"/>
    <property type="match status" value="1"/>
</dbReference>
<evidence type="ECO:0000313" key="3">
    <source>
        <dbReference type="EMBL" id="TFJ82285.1"/>
    </source>
</evidence>
<accession>A0A4D9CY12</accession>
<proteinExistence type="predicted"/>
<evidence type="ECO:0000256" key="1">
    <source>
        <dbReference type="SAM" id="MobiDB-lite"/>
    </source>
</evidence>
<name>A0A4D9CY12_9STRA</name>
<comment type="caution">
    <text evidence="3">The sequence shown here is derived from an EMBL/GenBank/DDBJ whole genome shotgun (WGS) entry which is preliminary data.</text>
</comment>